<dbReference type="AlphaFoldDB" id="A0A852RND8"/>
<sequence>MSPRRAPALLASATAVAWLALTTGYGAAAATTGVDLGGEPLPSKASTSPETPTALAPGLWRTTLSPSYPQYFSYQRRINGSRVHIGVLGAPQGDSSDSIRVLAGVATEGSSDLTGCGDESDNAESSVPEAVIGARVVVGGEDGSTGETCRDAGTVQIQVNRGYASPTTDLPYVIKVVEEAPSSGTGEEKADDAPSYDRPEAGRSEPLKGAASFDQAPEIDAQDGPATVSTTIPEGSEQLWRIPLTWGDLPVVRVDVTAAKDEEAFAYSGPNLTLHLVDPMRGRLVHADSEAEDSPTGQYLAESADRDPTVLVGSGFPVRQVDDRLPGDYWVSLAVSPRPETDERKAVAVPVRLTVAISHHGGSAPTYDGVVVSQDKKTSLDGYSPDRPFLVGEDTFAAVASGSPVGGDGWFSTRHWAGLGLAAASVACLGAGLVRLRAVRSSSRPRR</sequence>
<name>A0A852RND8_9ACTN</name>
<keyword evidence="3" id="KW-0732">Signal</keyword>
<comment type="caution">
    <text evidence="4">The sequence shown here is derived from an EMBL/GenBank/DDBJ whole genome shotgun (WGS) entry which is preliminary data.</text>
</comment>
<keyword evidence="2" id="KW-0812">Transmembrane</keyword>
<keyword evidence="2" id="KW-0472">Membrane</keyword>
<protein>
    <recommendedName>
        <fullName evidence="6">Peptidase</fullName>
    </recommendedName>
</protein>
<feature type="transmembrane region" description="Helical" evidence="2">
    <location>
        <begin position="416"/>
        <end position="438"/>
    </location>
</feature>
<accession>A0A852RND8</accession>
<proteinExistence type="predicted"/>
<feature type="chain" id="PRO_5038798506" description="Peptidase" evidence="3">
    <location>
        <begin position="29"/>
        <end position="447"/>
    </location>
</feature>
<keyword evidence="2" id="KW-1133">Transmembrane helix</keyword>
<evidence type="ECO:0000256" key="2">
    <source>
        <dbReference type="SAM" id="Phobius"/>
    </source>
</evidence>
<gene>
    <name evidence="4" type="ORF">BJ958_003735</name>
</gene>
<dbReference type="EMBL" id="JACCBF010000001">
    <property type="protein sequence ID" value="NYD32189.1"/>
    <property type="molecule type" value="Genomic_DNA"/>
</dbReference>
<evidence type="ECO:0000256" key="3">
    <source>
        <dbReference type="SAM" id="SignalP"/>
    </source>
</evidence>
<organism evidence="4 5">
    <name type="scientific">Nocardioides kongjuensis</name>
    <dbReference type="NCBI Taxonomy" id="349522"/>
    <lineage>
        <taxon>Bacteria</taxon>
        <taxon>Bacillati</taxon>
        <taxon>Actinomycetota</taxon>
        <taxon>Actinomycetes</taxon>
        <taxon>Propionibacteriales</taxon>
        <taxon>Nocardioidaceae</taxon>
        <taxon>Nocardioides</taxon>
    </lineage>
</organism>
<feature type="region of interest" description="Disordered" evidence="1">
    <location>
        <begin position="179"/>
        <end position="228"/>
    </location>
</feature>
<evidence type="ECO:0000313" key="5">
    <source>
        <dbReference type="Proteomes" id="UP000582231"/>
    </source>
</evidence>
<reference evidence="4 5" key="1">
    <citation type="submission" date="2020-07" db="EMBL/GenBank/DDBJ databases">
        <title>Sequencing the genomes of 1000 actinobacteria strains.</title>
        <authorList>
            <person name="Klenk H.-P."/>
        </authorList>
    </citation>
    <scope>NUCLEOTIDE SEQUENCE [LARGE SCALE GENOMIC DNA]</scope>
    <source>
        <strain evidence="4 5">DSM 19082</strain>
    </source>
</reference>
<evidence type="ECO:0008006" key="6">
    <source>
        <dbReference type="Google" id="ProtNLM"/>
    </source>
</evidence>
<evidence type="ECO:0000313" key="4">
    <source>
        <dbReference type="EMBL" id="NYD32189.1"/>
    </source>
</evidence>
<keyword evidence="5" id="KW-1185">Reference proteome</keyword>
<dbReference type="RefSeq" id="WP_179728401.1">
    <property type="nucleotide sequence ID" value="NZ_BAABEF010000001.1"/>
</dbReference>
<feature type="signal peptide" evidence="3">
    <location>
        <begin position="1"/>
        <end position="28"/>
    </location>
</feature>
<dbReference type="Proteomes" id="UP000582231">
    <property type="component" value="Unassembled WGS sequence"/>
</dbReference>
<feature type="compositionally biased region" description="Basic and acidic residues" evidence="1">
    <location>
        <begin position="186"/>
        <end position="206"/>
    </location>
</feature>
<evidence type="ECO:0000256" key="1">
    <source>
        <dbReference type="SAM" id="MobiDB-lite"/>
    </source>
</evidence>